<dbReference type="GO" id="GO:0008270">
    <property type="term" value="F:zinc ion binding"/>
    <property type="evidence" value="ECO:0007669"/>
    <property type="project" value="UniProtKB-KW"/>
</dbReference>
<gene>
    <name evidence="5" type="ORF">EVAR_71804_1</name>
</gene>
<evidence type="ECO:0000259" key="4">
    <source>
        <dbReference type="Pfam" id="PF00628"/>
    </source>
</evidence>
<dbReference type="InterPro" id="IPR019787">
    <property type="entry name" value="Znf_PHD-finger"/>
</dbReference>
<evidence type="ECO:0000256" key="3">
    <source>
        <dbReference type="ARBA" id="ARBA00022833"/>
    </source>
</evidence>
<dbReference type="Gene3D" id="3.30.40.10">
    <property type="entry name" value="Zinc/RING finger domain, C3HC4 (zinc finger)"/>
    <property type="match status" value="1"/>
</dbReference>
<keyword evidence="6" id="KW-1185">Reference proteome</keyword>
<keyword evidence="2" id="KW-0863">Zinc-finger</keyword>
<dbReference type="InterPro" id="IPR011011">
    <property type="entry name" value="Znf_FYVE_PHD"/>
</dbReference>
<dbReference type="Pfam" id="PF00628">
    <property type="entry name" value="PHD"/>
    <property type="match status" value="1"/>
</dbReference>
<dbReference type="InterPro" id="IPR013083">
    <property type="entry name" value="Znf_RING/FYVE/PHD"/>
</dbReference>
<dbReference type="AlphaFoldDB" id="A0A4C1TH87"/>
<dbReference type="EMBL" id="BGZK01005313">
    <property type="protein sequence ID" value="GBP13504.1"/>
    <property type="molecule type" value="Genomic_DNA"/>
</dbReference>
<proteinExistence type="predicted"/>
<evidence type="ECO:0000313" key="5">
    <source>
        <dbReference type="EMBL" id="GBP13504.1"/>
    </source>
</evidence>
<keyword evidence="3" id="KW-0862">Zinc</keyword>
<dbReference type="Proteomes" id="UP000299102">
    <property type="component" value="Unassembled WGS sequence"/>
</dbReference>
<reference evidence="5 6" key="1">
    <citation type="journal article" date="2019" name="Commun. Biol.">
        <title>The bagworm genome reveals a unique fibroin gene that provides high tensile strength.</title>
        <authorList>
            <person name="Kono N."/>
            <person name="Nakamura H."/>
            <person name="Ohtoshi R."/>
            <person name="Tomita M."/>
            <person name="Numata K."/>
            <person name="Arakawa K."/>
        </authorList>
    </citation>
    <scope>NUCLEOTIDE SEQUENCE [LARGE SCALE GENOMIC DNA]</scope>
</reference>
<accession>A0A4C1TH87</accession>
<evidence type="ECO:0000256" key="1">
    <source>
        <dbReference type="ARBA" id="ARBA00022723"/>
    </source>
</evidence>
<evidence type="ECO:0000256" key="2">
    <source>
        <dbReference type="ARBA" id="ARBA00022771"/>
    </source>
</evidence>
<organism evidence="5 6">
    <name type="scientific">Eumeta variegata</name>
    <name type="common">Bagworm moth</name>
    <name type="synonym">Eumeta japonica</name>
    <dbReference type="NCBI Taxonomy" id="151549"/>
    <lineage>
        <taxon>Eukaryota</taxon>
        <taxon>Metazoa</taxon>
        <taxon>Ecdysozoa</taxon>
        <taxon>Arthropoda</taxon>
        <taxon>Hexapoda</taxon>
        <taxon>Insecta</taxon>
        <taxon>Pterygota</taxon>
        <taxon>Neoptera</taxon>
        <taxon>Endopterygota</taxon>
        <taxon>Lepidoptera</taxon>
        <taxon>Glossata</taxon>
        <taxon>Ditrysia</taxon>
        <taxon>Tineoidea</taxon>
        <taxon>Psychidae</taxon>
        <taxon>Oiketicinae</taxon>
        <taxon>Eumeta</taxon>
    </lineage>
</organism>
<dbReference type="OrthoDB" id="7943251at2759"/>
<protein>
    <recommendedName>
        <fullName evidence="4">PHD-type domain-containing protein</fullName>
    </recommendedName>
</protein>
<feature type="domain" description="PHD-type" evidence="4">
    <location>
        <begin position="10"/>
        <end position="55"/>
    </location>
</feature>
<keyword evidence="1" id="KW-0479">Metal-binding</keyword>
<dbReference type="SUPFAM" id="SSF57903">
    <property type="entry name" value="FYVE/PHD zinc finger"/>
    <property type="match status" value="1"/>
</dbReference>
<comment type="caution">
    <text evidence="5">The sequence shown here is derived from an EMBL/GenBank/DDBJ whole genome shotgun (WGS) entry which is preliminary data.</text>
</comment>
<sequence length="112" mass="12710">MAPVYLSGSCEDDASGKSRFLCTSCKKWFHPDCEEVSEEVFYKLDKNPNFNCKKCMNNPTESAATDISLREEVRNGFAEFKDSLKCFSKDIKQIEANMNNKLDDVKSGHLPN</sequence>
<name>A0A4C1TH87_EUMVA</name>
<evidence type="ECO:0000313" key="6">
    <source>
        <dbReference type="Proteomes" id="UP000299102"/>
    </source>
</evidence>